<feature type="compositionally biased region" description="Basic and acidic residues" evidence="2">
    <location>
        <begin position="325"/>
        <end position="336"/>
    </location>
</feature>
<keyword evidence="3" id="KW-0812">Transmembrane</keyword>
<feature type="region of interest" description="Disordered" evidence="2">
    <location>
        <begin position="459"/>
        <end position="515"/>
    </location>
</feature>
<dbReference type="PANTHER" id="PTHR42698:SF1">
    <property type="entry name" value="GTPASE ERA, MITOCHONDRIAL"/>
    <property type="match status" value="1"/>
</dbReference>
<feature type="transmembrane region" description="Helical" evidence="3">
    <location>
        <begin position="1005"/>
        <end position="1027"/>
    </location>
</feature>
<evidence type="ECO:0000313" key="5">
    <source>
        <dbReference type="Proteomes" id="UP001500665"/>
    </source>
</evidence>
<evidence type="ECO:0000256" key="1">
    <source>
        <dbReference type="SAM" id="Coils"/>
    </source>
</evidence>
<feature type="compositionally biased region" description="Acidic residues" evidence="2">
    <location>
        <begin position="98"/>
        <end position="107"/>
    </location>
</feature>
<feature type="region of interest" description="Disordered" evidence="2">
    <location>
        <begin position="348"/>
        <end position="412"/>
    </location>
</feature>
<evidence type="ECO:0000256" key="2">
    <source>
        <dbReference type="SAM" id="MobiDB-lite"/>
    </source>
</evidence>
<comment type="caution">
    <text evidence="4">The sequence shown here is derived from an EMBL/GenBank/DDBJ whole genome shotgun (WGS) entry which is preliminary data.</text>
</comment>
<dbReference type="InterPro" id="IPR027417">
    <property type="entry name" value="P-loop_NTPase"/>
</dbReference>
<feature type="compositionally biased region" description="Low complexity" evidence="2">
    <location>
        <begin position="146"/>
        <end position="164"/>
    </location>
</feature>
<keyword evidence="3" id="KW-0472">Membrane</keyword>
<gene>
    <name evidence="4" type="ORF">GCM10009550_21520</name>
</gene>
<dbReference type="SUPFAM" id="SSF52540">
    <property type="entry name" value="P-loop containing nucleoside triphosphate hydrolases"/>
    <property type="match status" value="1"/>
</dbReference>
<feature type="region of interest" description="Disordered" evidence="2">
    <location>
        <begin position="1"/>
        <end position="336"/>
    </location>
</feature>
<dbReference type="PANTHER" id="PTHR42698">
    <property type="entry name" value="GTPASE ERA"/>
    <property type="match status" value="1"/>
</dbReference>
<reference evidence="4 5" key="1">
    <citation type="journal article" date="2019" name="Int. J. Syst. Evol. Microbiol.">
        <title>The Global Catalogue of Microorganisms (GCM) 10K type strain sequencing project: providing services to taxonomists for standard genome sequencing and annotation.</title>
        <authorList>
            <consortium name="The Broad Institute Genomics Platform"/>
            <consortium name="The Broad Institute Genome Sequencing Center for Infectious Disease"/>
            <person name="Wu L."/>
            <person name="Ma J."/>
        </authorList>
    </citation>
    <scope>NUCLEOTIDE SEQUENCE [LARGE SCALE GENOMIC DNA]</scope>
    <source>
        <strain evidence="4 5">JCM 10696</strain>
    </source>
</reference>
<dbReference type="InterPro" id="IPR005662">
    <property type="entry name" value="GTPase_Era-like"/>
</dbReference>
<keyword evidence="5" id="KW-1185">Reference proteome</keyword>
<dbReference type="Proteomes" id="UP001500665">
    <property type="component" value="Unassembled WGS sequence"/>
</dbReference>
<feature type="transmembrane region" description="Helical" evidence="3">
    <location>
        <begin position="968"/>
        <end position="990"/>
    </location>
</feature>
<evidence type="ECO:0000256" key="3">
    <source>
        <dbReference type="SAM" id="Phobius"/>
    </source>
</evidence>
<name>A0ABN1QRY8_9ACTN</name>
<organism evidence="4 5">
    <name type="scientific">Actinocorallia libanotica</name>
    <dbReference type="NCBI Taxonomy" id="46162"/>
    <lineage>
        <taxon>Bacteria</taxon>
        <taxon>Bacillati</taxon>
        <taxon>Actinomycetota</taxon>
        <taxon>Actinomycetes</taxon>
        <taxon>Streptosporangiales</taxon>
        <taxon>Thermomonosporaceae</taxon>
        <taxon>Actinocorallia</taxon>
    </lineage>
</organism>
<feature type="compositionally biased region" description="Low complexity" evidence="2">
    <location>
        <begin position="480"/>
        <end position="490"/>
    </location>
</feature>
<feature type="compositionally biased region" description="Acidic residues" evidence="2">
    <location>
        <begin position="491"/>
        <end position="505"/>
    </location>
</feature>
<sequence>MTHRNEAGTPPRGEDPLAPPAPAPEDAPLTSGDPETPVPAPAPAEEDPLTSPSFRLRPPPPASSVPGDPADPEDDPLTAPSFRLRPPSFSSSEGGAPVDEESGEDVADGAGEGSSGFPPFGALPSPAVSREDAPADGGSGEADSDPLTSPSFRLRPPSFPSRGDVSADDGLGGDVSDVSDVGDAEPWDPPSFGLRPSSTASGDDAPADGGFEGAGRDVAEDDPLISGGFGRSALSSEEGGRRAPSFRDRGFSGETGGEYGSSPGRIEDDPLTGGNFRRSAFSGSGGDPLDPPSVRLGRPSTWGRKDPLTSGELDGFASSPGNGYRGRESKEESLDEKGLLWVAFSATNEDEALSVPELPEKGTSEEERDDPLTSGEFGWRMAREASGGDPLPRRMRDPEDDPLTSAEFRVPRSAELEAMRAAAEEEARAAAEVQAASEARAEAEAAAEARAAVEARVEAEAGVEAEDEARVEAGRGGAGEDVAAAEAAAVSDDDAGEPAEAEDSEAVAASEEGAEEALEIAEVPEAPVAEPEESAEAESAQRPGDVAFGKRLAALERLVELAEGRLDEELVGEAAALLERAGERMRLSGEHTVVALAGGTGSGKSSLFNAICGLELSPSGMRRPMTSSAHVCVWGHDGAGPLLDWLEIDKRYRYARAGASAHKGAEEENSLEGLVLIDLPDHDSIQAVHRAEVDRFVGVADLLVWVVDPQKYADAALHRDYIVPFAQHASVTLIVLNQVDRLQPAEIDDCVSDLRRLLESEGLAAPHIITTSAVTEGGVDGLREVLAEAVTAGNARAERLGADLDQVVERFAVLAEGGPVPVEIDEERAEGLVDALTVAAGAPAVAEAMESAYELRAAGYVGWPFARWAARLRRDPLRAIRLTGLRDELRGAFSGPMGAQQGEVDNALHGITDGVAADVSEPWKRALRTASRAHAAELPDALGESLRELLPSFDQVPRWWWLVRVWQLLLVACAALGVLWTLLVVVYGVLDLADPPAELLGDTGILPWVLVLTACLFGMGALTAAACRNMVALSAARHGEKIKNTMREGIARVGDEKVLTPVATELSALADFRSTVTRARR</sequence>
<evidence type="ECO:0008006" key="6">
    <source>
        <dbReference type="Google" id="ProtNLM"/>
    </source>
</evidence>
<keyword evidence="1" id="KW-0175">Coiled coil</keyword>
<dbReference type="EMBL" id="BAAAHH010000006">
    <property type="protein sequence ID" value="GAA0946678.1"/>
    <property type="molecule type" value="Genomic_DNA"/>
</dbReference>
<evidence type="ECO:0000313" key="4">
    <source>
        <dbReference type="EMBL" id="GAA0946678.1"/>
    </source>
</evidence>
<feature type="coiled-coil region" evidence="1">
    <location>
        <begin position="413"/>
        <end position="456"/>
    </location>
</feature>
<protein>
    <recommendedName>
        <fullName evidence="6">50S ribosome-binding GTPase</fullName>
    </recommendedName>
</protein>
<dbReference type="Gene3D" id="3.40.50.300">
    <property type="entry name" value="P-loop containing nucleotide triphosphate hydrolases"/>
    <property type="match status" value="1"/>
</dbReference>
<proteinExistence type="predicted"/>
<feature type="compositionally biased region" description="Low complexity" evidence="2">
    <location>
        <begin position="80"/>
        <end position="92"/>
    </location>
</feature>
<feature type="compositionally biased region" description="Basic and acidic residues" evidence="2">
    <location>
        <begin position="238"/>
        <end position="251"/>
    </location>
</feature>
<keyword evidence="3" id="KW-1133">Transmembrane helix</keyword>
<accession>A0ABN1QRY8</accession>